<evidence type="ECO:0000313" key="1">
    <source>
        <dbReference type="EMBL" id="RIJ33512.1"/>
    </source>
</evidence>
<dbReference type="OrthoDB" id="676614at2"/>
<protein>
    <submittedName>
        <fullName evidence="1">IPExxxVDY family protein</fullName>
    </submittedName>
</protein>
<proteinExistence type="predicted"/>
<dbReference type="NCBIfam" id="NF033205">
    <property type="entry name" value="IPExxxVDY"/>
    <property type="match status" value="1"/>
</dbReference>
<keyword evidence="2" id="KW-1185">Reference proteome</keyword>
<name>A0A399RUH8_9BACT</name>
<dbReference type="InterPro" id="IPR047690">
    <property type="entry name" value="IPExxxVDY_fam"/>
</dbReference>
<gene>
    <name evidence="1" type="ORF">D1627_18030</name>
</gene>
<dbReference type="AlphaFoldDB" id="A0A399RUH8"/>
<organism evidence="1 2">
    <name type="scientific">Pontibacter oryzae</name>
    <dbReference type="NCBI Taxonomy" id="2304593"/>
    <lineage>
        <taxon>Bacteria</taxon>
        <taxon>Pseudomonadati</taxon>
        <taxon>Bacteroidota</taxon>
        <taxon>Cytophagia</taxon>
        <taxon>Cytophagales</taxon>
        <taxon>Hymenobacteraceae</taxon>
        <taxon>Pontibacter</taxon>
    </lineage>
</organism>
<dbReference type="Proteomes" id="UP000266005">
    <property type="component" value="Unassembled WGS sequence"/>
</dbReference>
<accession>A0A399RUH8</accession>
<reference evidence="2" key="1">
    <citation type="submission" date="2018-08" db="EMBL/GenBank/DDBJ databases">
        <title>Mucilaginibacter sp. MYSH2.</title>
        <authorList>
            <person name="Seo T."/>
        </authorList>
    </citation>
    <scope>NUCLEOTIDE SEQUENCE [LARGE SCALE GENOMIC DNA]</scope>
    <source>
        <strain evidence="2">KIRAN</strain>
    </source>
</reference>
<evidence type="ECO:0000313" key="2">
    <source>
        <dbReference type="Proteomes" id="UP000266005"/>
    </source>
</evidence>
<dbReference type="RefSeq" id="WP_119433676.1">
    <property type="nucleotide sequence ID" value="NZ_QWGE01000007.1"/>
</dbReference>
<dbReference type="EMBL" id="QWGE01000007">
    <property type="protein sequence ID" value="RIJ33512.1"/>
    <property type="molecule type" value="Genomic_DNA"/>
</dbReference>
<comment type="caution">
    <text evidence="1">The sequence shown here is derived from an EMBL/GenBank/DDBJ whole genome shotgun (WGS) entry which is preliminary data.</text>
</comment>
<sequence>MTKHRLDIAYDYSFDVYGLVSSGRDYKLAWALNKLLHLRLTKQQDLCYELPGIGCLEISNYQFATEHSEVRLFRNKALGNSTLKKPFLLPDIKEYDYVLQITGAMQQLYPSELINRLRGVPLVQYVKKFDPLTLKFKENLIF</sequence>